<dbReference type="EMBL" id="LR016642">
    <property type="protein sequence ID" value="SVE86261.1"/>
    <property type="molecule type" value="mRNA"/>
</dbReference>
<gene>
    <name evidence="6" type="primary">EOG090X09ZA</name>
</gene>
<keyword evidence="2" id="KW-0677">Repeat</keyword>
<keyword evidence="3" id="KW-0106">Calcium</keyword>
<dbReference type="InterPro" id="IPR011992">
    <property type="entry name" value="EF-hand-dom_pair"/>
</dbReference>
<evidence type="ECO:0000256" key="2">
    <source>
        <dbReference type="ARBA" id="ARBA00022737"/>
    </source>
</evidence>
<accession>A0A4Y7N1M0</accession>
<evidence type="ECO:0000259" key="4">
    <source>
        <dbReference type="PROSITE" id="PS50222"/>
    </source>
</evidence>
<name>A0A4Y7N1M0_9CRUS</name>
<evidence type="ECO:0000313" key="6">
    <source>
        <dbReference type="EMBL" id="SVE86889.1"/>
    </source>
</evidence>
<dbReference type="PROSITE" id="PS00018">
    <property type="entry name" value="EF_HAND_1"/>
    <property type="match status" value="1"/>
</dbReference>
<dbReference type="SMART" id="SM00054">
    <property type="entry name" value="EFh"/>
    <property type="match status" value="2"/>
</dbReference>
<dbReference type="Pfam" id="PF13499">
    <property type="entry name" value="EF-hand_7"/>
    <property type="match status" value="1"/>
</dbReference>
<dbReference type="InterPro" id="IPR002048">
    <property type="entry name" value="EF_hand_dom"/>
</dbReference>
<evidence type="ECO:0000256" key="1">
    <source>
        <dbReference type="ARBA" id="ARBA00006315"/>
    </source>
</evidence>
<reference evidence="6" key="1">
    <citation type="submission" date="2018-08" db="EMBL/GenBank/DDBJ databases">
        <authorList>
            <person name="Cornetti L."/>
        </authorList>
    </citation>
    <scope>NUCLEOTIDE SEQUENCE</scope>
    <source>
        <strain evidence="5">IL-B-3</strain>
        <strain evidence="6">IL-KYN-4</strain>
    </source>
</reference>
<feature type="domain" description="EF-hand" evidence="4">
    <location>
        <begin position="46"/>
        <end position="81"/>
    </location>
</feature>
<dbReference type="InterPro" id="IPR002737">
    <property type="entry name" value="MEMO1_fam"/>
</dbReference>
<dbReference type="Gene3D" id="1.10.238.10">
    <property type="entry name" value="EF-hand"/>
    <property type="match status" value="1"/>
</dbReference>
<dbReference type="InterPro" id="IPR018247">
    <property type="entry name" value="EF_Hand_1_Ca_BS"/>
</dbReference>
<comment type="similarity">
    <text evidence="1">Belongs to the MEMO1 family.</text>
</comment>
<feature type="domain" description="EF-hand" evidence="4">
    <location>
        <begin position="10"/>
        <end position="45"/>
    </location>
</feature>
<dbReference type="Gene3D" id="3.40.830.10">
    <property type="entry name" value="LigB-like"/>
    <property type="match status" value="1"/>
</dbReference>
<dbReference type="HAMAP" id="MF_00055">
    <property type="entry name" value="MEMO1"/>
    <property type="match status" value="1"/>
</dbReference>
<dbReference type="CDD" id="cd07361">
    <property type="entry name" value="MEMO_like"/>
    <property type="match status" value="1"/>
</dbReference>
<dbReference type="CDD" id="cd00051">
    <property type="entry name" value="EFh"/>
    <property type="match status" value="1"/>
</dbReference>
<protein>
    <submittedName>
        <fullName evidence="6">EOG090X09ZA</fullName>
    </submittedName>
</protein>
<dbReference type="SUPFAM" id="SSF47473">
    <property type="entry name" value="EF-hand"/>
    <property type="match status" value="1"/>
</dbReference>
<dbReference type="FunFam" id="1.10.238.10:FF:000003">
    <property type="entry name" value="Calmodulin A"/>
    <property type="match status" value="1"/>
</dbReference>
<dbReference type="AlphaFoldDB" id="A0A4Y7N1M0"/>
<evidence type="ECO:0000256" key="3">
    <source>
        <dbReference type="ARBA" id="ARBA00022837"/>
    </source>
</evidence>
<dbReference type="Pfam" id="PF01875">
    <property type="entry name" value="Memo"/>
    <property type="match status" value="1"/>
</dbReference>
<evidence type="ECO:0000313" key="5">
    <source>
        <dbReference type="EMBL" id="SVE86261.1"/>
    </source>
</evidence>
<dbReference type="PANTHER" id="PTHR11060">
    <property type="entry name" value="PROTEIN MEMO1"/>
    <property type="match status" value="1"/>
</dbReference>
<organism evidence="6">
    <name type="scientific">Daphnia similis</name>
    <dbReference type="NCBI Taxonomy" id="35528"/>
    <lineage>
        <taxon>Eukaryota</taxon>
        <taxon>Metazoa</taxon>
        <taxon>Ecdysozoa</taxon>
        <taxon>Arthropoda</taxon>
        <taxon>Crustacea</taxon>
        <taxon>Branchiopoda</taxon>
        <taxon>Diplostraca</taxon>
        <taxon>Cladocera</taxon>
        <taxon>Anomopoda</taxon>
        <taxon>Daphniidae</taxon>
        <taxon>Daphnia</taxon>
        <taxon>Daphnia similis group</taxon>
    </lineage>
</organism>
<dbReference type="GO" id="GO:0005509">
    <property type="term" value="F:calcium ion binding"/>
    <property type="evidence" value="ECO:0007669"/>
    <property type="project" value="InterPro"/>
</dbReference>
<dbReference type="EMBL" id="LR017270">
    <property type="protein sequence ID" value="SVE86889.1"/>
    <property type="molecule type" value="mRNA"/>
</dbReference>
<dbReference type="PANTHER" id="PTHR11060:SF0">
    <property type="entry name" value="PROTEIN MEMO1"/>
    <property type="match status" value="1"/>
</dbReference>
<sequence length="370" mass="41895">MMARKMKDTDSEEEIREAFRVFDKDGNGFISAAELRHVMTNLGEKLTDEEVDEMIREADIDGDGQVNYEVIVNSKMSVRKASHAGSWYSDSAKELGCQLDGWLEAANFSHGPARAIIAPHAGYRYCGSCAGFAYKQIDPSNVKRVFILGPSHHVRLSGCALSTVAKYRTPFYDLTLDTQVYKELHSTGCFEWMNLETDEDEHSIEMHLPYVAKVFENHRDISIVPILVGSLSPERETHYGRLLSRYLADPSNCFIISSDFCHWGQRFRYTHYDKSCGEIYQSIQRLDQQGMSIIEMLDTTGFTEYLKKYGNTICGRHPIGVLLNMVDHIRETSNGFLKASLKFVDYAQSSQCRSFNDSSVSYASAALLLE</sequence>
<dbReference type="PROSITE" id="PS50222">
    <property type="entry name" value="EF_HAND_2"/>
    <property type="match status" value="2"/>
</dbReference>
<proteinExistence type="evidence at transcript level"/>
<dbReference type="NCBIfam" id="TIGR04336">
    <property type="entry name" value="AmmeMemoSam_B"/>
    <property type="match status" value="1"/>
</dbReference>